<dbReference type="PANTHER" id="PTHR44086:SF10">
    <property type="entry name" value="THIOSULFATE SULFURTRANSFERASE_RHODANESE-LIKE DOMAIN-CONTAINING PROTEIN 3"/>
    <property type="match status" value="1"/>
</dbReference>
<evidence type="ECO:0000313" key="3">
    <source>
        <dbReference type="Proteomes" id="UP001139648"/>
    </source>
</evidence>
<dbReference type="InterPro" id="IPR001763">
    <property type="entry name" value="Rhodanese-like_dom"/>
</dbReference>
<name>A0A9X2GLS4_9ACTN</name>
<dbReference type="GO" id="GO:0004792">
    <property type="term" value="F:thiosulfate-cyanide sulfurtransferase activity"/>
    <property type="evidence" value="ECO:0007669"/>
    <property type="project" value="TreeGrafter"/>
</dbReference>
<dbReference type="EMBL" id="JAMZEB010000002">
    <property type="protein sequence ID" value="MCP2360065.1"/>
    <property type="molecule type" value="Genomic_DNA"/>
</dbReference>
<dbReference type="SUPFAM" id="SSF52821">
    <property type="entry name" value="Rhodanese/Cell cycle control phosphatase"/>
    <property type="match status" value="1"/>
</dbReference>
<dbReference type="Pfam" id="PF00581">
    <property type="entry name" value="Rhodanese"/>
    <property type="match status" value="1"/>
</dbReference>
<dbReference type="Gene3D" id="3.40.250.10">
    <property type="entry name" value="Rhodanese-like domain"/>
    <property type="match status" value="1"/>
</dbReference>
<organism evidence="2 3">
    <name type="scientific">Nonomuraea thailandensis</name>
    <dbReference type="NCBI Taxonomy" id="1188745"/>
    <lineage>
        <taxon>Bacteria</taxon>
        <taxon>Bacillati</taxon>
        <taxon>Actinomycetota</taxon>
        <taxon>Actinomycetes</taxon>
        <taxon>Streptosporangiales</taxon>
        <taxon>Streptosporangiaceae</taxon>
        <taxon>Nonomuraea</taxon>
    </lineage>
</organism>
<dbReference type="PROSITE" id="PS50206">
    <property type="entry name" value="RHODANESE_3"/>
    <property type="match status" value="1"/>
</dbReference>
<dbReference type="Pfam" id="PF11127">
    <property type="entry name" value="YgaP-like_TM"/>
    <property type="match status" value="1"/>
</dbReference>
<dbReference type="SMART" id="SM00450">
    <property type="entry name" value="RHOD"/>
    <property type="match status" value="1"/>
</dbReference>
<evidence type="ECO:0000259" key="1">
    <source>
        <dbReference type="PROSITE" id="PS50206"/>
    </source>
</evidence>
<dbReference type="PANTHER" id="PTHR44086">
    <property type="entry name" value="THIOSULFATE SULFURTRANSFERASE RDL2, MITOCHONDRIAL-RELATED"/>
    <property type="match status" value="1"/>
</dbReference>
<protein>
    <submittedName>
        <fullName evidence="2">Rhodanese-related sulfurtransferase</fullName>
    </submittedName>
</protein>
<dbReference type="InterPro" id="IPR021309">
    <property type="entry name" value="YgaP-like_TM"/>
</dbReference>
<sequence>MNTLTTTQVRALLDSGAGIRLIDVRSPGEFAAGHIPGSANVPLDLLRRHSARLRAEHDDQVVLVCRSGVRARDAHRIAAAAGLAAVSVLDGGLNAWESQGAPVNRGRGTWAMERQVRMAAGGIVLAGVAGSVVWKPAKWVAGAVGAGLAFSALTDTCAMARALSVLPWNRTAAARPESETLAALVARP</sequence>
<dbReference type="Proteomes" id="UP001139648">
    <property type="component" value="Unassembled WGS sequence"/>
</dbReference>
<accession>A0A9X2GLS4</accession>
<comment type="caution">
    <text evidence="2">The sequence shown here is derived from an EMBL/GenBank/DDBJ whole genome shotgun (WGS) entry which is preliminary data.</text>
</comment>
<evidence type="ECO:0000313" key="2">
    <source>
        <dbReference type="EMBL" id="MCP2360065.1"/>
    </source>
</evidence>
<dbReference type="CDD" id="cd00158">
    <property type="entry name" value="RHOD"/>
    <property type="match status" value="1"/>
</dbReference>
<dbReference type="RefSeq" id="WP_253747642.1">
    <property type="nucleotide sequence ID" value="NZ_BAABKA010000066.1"/>
</dbReference>
<feature type="domain" description="Rhodanese" evidence="1">
    <location>
        <begin position="15"/>
        <end position="105"/>
    </location>
</feature>
<dbReference type="InterPro" id="IPR036873">
    <property type="entry name" value="Rhodanese-like_dom_sf"/>
</dbReference>
<reference evidence="2" key="1">
    <citation type="submission" date="2022-06" db="EMBL/GenBank/DDBJ databases">
        <title>Sequencing the genomes of 1000 actinobacteria strains.</title>
        <authorList>
            <person name="Klenk H.-P."/>
        </authorList>
    </citation>
    <scope>NUCLEOTIDE SEQUENCE</scope>
    <source>
        <strain evidence="2">DSM 46694</strain>
    </source>
</reference>
<dbReference type="AlphaFoldDB" id="A0A9X2GLS4"/>
<dbReference type="Gene3D" id="6.10.140.1340">
    <property type="match status" value="1"/>
</dbReference>
<keyword evidence="3" id="KW-1185">Reference proteome</keyword>
<gene>
    <name evidence="2" type="ORF">HD597_007085</name>
</gene>
<proteinExistence type="predicted"/>